<dbReference type="InterPro" id="IPR003343">
    <property type="entry name" value="Big_2"/>
</dbReference>
<dbReference type="Gene3D" id="2.60.40.1080">
    <property type="match status" value="1"/>
</dbReference>
<dbReference type="SMART" id="SM00635">
    <property type="entry name" value="BID_2"/>
    <property type="match status" value="1"/>
</dbReference>
<sequence>MKKAVRFMPLLLVITMLLSLAQPMITPANAAVEDKWITYKIDSFGDNAAVSKLFSLNGSTKVVPVDGGTQVLRLTDRTGNQFGTAFNRNLIAAGNNYSFSTFFKFRLNDKLASNNPADGITFTVQAQSNTAGAVGAGIGYGGITPSFAVKYDTYQNGDMNDPSNNYIGLAVNGNVKNTNTAWYKKLPTDLKLAGGQDLYSWIDYDGITQTVSVYISKTDVRPAQPFLKTSGINLNEIFAGEDGVYAGFTSATGGAMETHDIHSWYFNNQLDPIDTKSYNYKQAPAEVKLQLTPIDGQPGQYTATATPIDVLGNPVPGAPVTFSSAGRIDNPSQTADESGKATTVIDFGSSLPSGGEVRVVSVGGAYDTAFVPQAPVLSAVPKTIDKLQWTEVPGANFYKVYKDGKLLKDNVTSTAYTVDAASLGDIARYTVTAVTNGKVGAGPYESIHSNETALGLSLDFDVTLPDYAMKIGEERTTVVRAVYGNPSTPQWGDVTAGSEFYANIGDPAHPDSKTDPNVVTFDDKGRLVAVGAGTTVIEAVYEKRRVQSVVTVTIDPPALAVEQITSTSALLTWNNVPGAQSYNVYDTNGSLIAEGINGQEYRLTGLTPETTRNYIVKSVSNGIESVPSNSVQVSTPAQPKSKLRDLLIDPAVVTMAPGNTQTPNVTAVYAEDESIKNVTGEAIYTSADPNIAAVDANGKVTAVSPGTTTITAVYDGKNVTQTVTVRAEAPAYTVEISATPEHVLADGTSKVTVTAKALDTEGQPVAGIPVTFTLEDGTTVGTGVTGEDGIATIEYTPAALTGTTPVHQGFIASLRDSNGDVIAQDSMGIDLYPAAIQGVIIDHVTGQPVSGAKIQVAEDFNDDGIIDFTANVTTNAAGEYSIPVPRGDYSYKLNTETPVKQNGVTYTLKQTETVTVGTIQTGETIDPVNAIAGQIFIVPPAGSTQSPALGDLFGNGMTGTLISTDGSLQQPISITADGSFKLENVPQGSYRIVYDLTASNGQRLAGPPANLNITMNQDGELGVVYSLIDPYGTVRDASNGQILENAHVELFWANTERNIDAGRQPGQAVDLPVIPGFAPNDNKNPQFSSAAGEYAWMVYPEGDYYIVATRPGYATYISNTISVEQDIVQHDINMQPLNAPWSPSTGSGTVTTPSPTAPSGNLELTLTTNESRVPEGGTSTITVDYANKTKAALNGSTVTVTLPAGVEVVDANGGTVNGRTITWTVANLPVNATGSFKVTLKWGQIDAAQAMRQITAQFVPVSGAVQKSNASVGVQLFSERFGQLTHQRYILGYPDKKFHPTKTLTRAELAAIVARLSESSSTAGSTSFKDVRSGHWAAKYIQIATAQGYFAGYADGTFKPDAPVARGELAAVLARFLKMDTSTSVSIHFTDLNGNWAAGAVEALYRSGQLSGYPDGTFKPKTLITREEAVTLINRALYRGPLTGLAPQFPDVSEGRWSFGDVQEATLSHESILGPNGEEIWQKTITDIMQ</sequence>
<dbReference type="Gene3D" id="2.60.40.1120">
    <property type="entry name" value="Carboxypeptidase-like, regulatory domain"/>
    <property type="match status" value="2"/>
</dbReference>
<dbReference type="EMBL" id="BMLN01000002">
    <property type="protein sequence ID" value="GGN94459.1"/>
    <property type="molecule type" value="Genomic_DNA"/>
</dbReference>
<accession>A0ABQ2KW75</accession>
<dbReference type="InterPro" id="IPR050258">
    <property type="entry name" value="Leguminous_Lectin"/>
</dbReference>
<evidence type="ECO:0000313" key="11">
    <source>
        <dbReference type="EMBL" id="GGN94459.1"/>
    </source>
</evidence>
<dbReference type="InterPro" id="IPR001220">
    <property type="entry name" value="Legume_lectin_dom"/>
</dbReference>
<dbReference type="SUPFAM" id="SSF49899">
    <property type="entry name" value="Concanavalin A-like lectins/glucanases"/>
    <property type="match status" value="1"/>
</dbReference>
<dbReference type="Gene3D" id="2.60.40.10">
    <property type="entry name" value="Immunoglobulins"/>
    <property type="match status" value="4"/>
</dbReference>
<dbReference type="InterPro" id="IPR001119">
    <property type="entry name" value="SLH_dom"/>
</dbReference>
<feature type="signal peptide" evidence="7">
    <location>
        <begin position="1"/>
        <end position="30"/>
    </location>
</feature>
<comment type="caution">
    <text evidence="11">The sequence shown here is derived from an EMBL/GenBank/DDBJ whole genome shotgun (WGS) entry which is preliminary data.</text>
</comment>
<dbReference type="InterPro" id="IPR003344">
    <property type="entry name" value="Big_1_dom"/>
</dbReference>
<keyword evidence="3" id="KW-0843">Virulence</keyword>
<evidence type="ECO:0000256" key="6">
    <source>
        <dbReference type="SAM" id="MobiDB-lite"/>
    </source>
</evidence>
<organism evidence="11 12">
    <name type="scientific">Saccharibacillus kuerlensis</name>
    <dbReference type="NCBI Taxonomy" id="459527"/>
    <lineage>
        <taxon>Bacteria</taxon>
        <taxon>Bacillati</taxon>
        <taxon>Bacillota</taxon>
        <taxon>Bacilli</taxon>
        <taxon>Bacillales</taxon>
        <taxon>Paenibacillaceae</taxon>
        <taxon>Saccharibacillus</taxon>
    </lineage>
</organism>
<proteinExistence type="inferred from homology"/>
<dbReference type="Gene3D" id="2.60.120.200">
    <property type="match status" value="1"/>
</dbReference>
<dbReference type="Proteomes" id="UP000606653">
    <property type="component" value="Unassembled WGS sequence"/>
</dbReference>
<comment type="similarity">
    <text evidence="1">Belongs to the intimin/invasin family.</text>
</comment>
<dbReference type="Pfam" id="PF00395">
    <property type="entry name" value="SLH"/>
    <property type="match status" value="3"/>
</dbReference>
<feature type="domain" description="SLH" evidence="10">
    <location>
        <begin position="1324"/>
        <end position="1387"/>
    </location>
</feature>
<feature type="domain" description="Fibronectin type-III" evidence="8">
    <location>
        <begin position="555"/>
        <end position="638"/>
    </location>
</feature>
<gene>
    <name evidence="11" type="ORF">GCM10010969_09270</name>
</gene>
<name>A0ABQ2KW75_9BACL</name>
<dbReference type="SUPFAM" id="SSF49373">
    <property type="entry name" value="Invasin/intimin cell-adhesion fragments"/>
    <property type="match status" value="2"/>
</dbReference>
<dbReference type="RefSeq" id="WP_018978007.1">
    <property type="nucleotide sequence ID" value="NZ_BMLN01000002.1"/>
</dbReference>
<dbReference type="Pfam" id="PF00139">
    <property type="entry name" value="Lectin_legB"/>
    <property type="match status" value="1"/>
</dbReference>
<dbReference type="PROSITE" id="PS50853">
    <property type="entry name" value="FN3"/>
    <property type="match status" value="1"/>
</dbReference>
<dbReference type="InterPro" id="IPR056573">
    <property type="entry name" value="Lectin_L-type_dom"/>
</dbReference>
<dbReference type="InterPro" id="IPR008964">
    <property type="entry name" value="Invasin/intimin_cell_adhesion"/>
</dbReference>
<feature type="domain" description="Big-1" evidence="9">
    <location>
        <begin position="733"/>
        <end position="829"/>
    </location>
</feature>
<dbReference type="InterPro" id="IPR013783">
    <property type="entry name" value="Ig-like_fold"/>
</dbReference>
<dbReference type="CDD" id="cd00063">
    <property type="entry name" value="FN3"/>
    <property type="match status" value="1"/>
</dbReference>
<feature type="compositionally biased region" description="Low complexity" evidence="6">
    <location>
        <begin position="1140"/>
        <end position="1160"/>
    </location>
</feature>
<feature type="chain" id="PRO_5045834742" description="Intimin" evidence="7">
    <location>
        <begin position="31"/>
        <end position="1490"/>
    </location>
</feature>
<evidence type="ECO:0000256" key="3">
    <source>
        <dbReference type="ARBA" id="ARBA00023026"/>
    </source>
</evidence>
<evidence type="ECO:0000256" key="4">
    <source>
        <dbReference type="ARBA" id="ARBA00023157"/>
    </source>
</evidence>
<keyword evidence="4" id="KW-1015">Disulfide bond</keyword>
<evidence type="ECO:0000259" key="9">
    <source>
        <dbReference type="PROSITE" id="PS51127"/>
    </source>
</evidence>
<dbReference type="PROSITE" id="PS51127">
    <property type="entry name" value="BIG1"/>
    <property type="match status" value="1"/>
</dbReference>
<dbReference type="Pfam" id="PF01345">
    <property type="entry name" value="DUF11"/>
    <property type="match status" value="1"/>
</dbReference>
<evidence type="ECO:0000256" key="7">
    <source>
        <dbReference type="SAM" id="SignalP"/>
    </source>
</evidence>
<evidence type="ECO:0000313" key="12">
    <source>
        <dbReference type="Proteomes" id="UP000606653"/>
    </source>
</evidence>
<dbReference type="Pfam" id="PF02369">
    <property type="entry name" value="Big_1"/>
    <property type="match status" value="1"/>
</dbReference>
<evidence type="ECO:0000256" key="5">
    <source>
        <dbReference type="ARBA" id="ARBA00029955"/>
    </source>
</evidence>
<dbReference type="InterPro" id="IPR036116">
    <property type="entry name" value="FN3_sf"/>
</dbReference>
<dbReference type="Pfam" id="PF02368">
    <property type="entry name" value="Big_2"/>
    <property type="match status" value="1"/>
</dbReference>
<dbReference type="Pfam" id="PF13620">
    <property type="entry name" value="CarboxypepD_reg"/>
    <property type="match status" value="1"/>
</dbReference>
<keyword evidence="7" id="KW-0732">Signal</keyword>
<dbReference type="SMART" id="SM00634">
    <property type="entry name" value="BID_1"/>
    <property type="match status" value="1"/>
</dbReference>
<feature type="region of interest" description="Disordered" evidence="6">
    <location>
        <begin position="1139"/>
        <end position="1160"/>
    </location>
</feature>
<dbReference type="CDD" id="cd01951">
    <property type="entry name" value="lectin_L-type"/>
    <property type="match status" value="1"/>
</dbReference>
<protein>
    <recommendedName>
        <fullName evidence="2">Intimin</fullName>
    </recommendedName>
    <alternativeName>
        <fullName evidence="5">Attaching and effacing protein</fullName>
    </alternativeName>
</protein>
<evidence type="ECO:0000259" key="8">
    <source>
        <dbReference type="PROSITE" id="PS50853"/>
    </source>
</evidence>
<keyword evidence="12" id="KW-1185">Reference proteome</keyword>
<dbReference type="PANTHER" id="PTHR32401">
    <property type="entry name" value="CONCANAVALIN A-LIKE LECTIN FAMILY PROTEIN"/>
    <property type="match status" value="1"/>
</dbReference>
<evidence type="ECO:0000256" key="1">
    <source>
        <dbReference type="ARBA" id="ARBA00010116"/>
    </source>
</evidence>
<dbReference type="InterPro" id="IPR008969">
    <property type="entry name" value="CarboxyPept-like_regulatory"/>
</dbReference>
<dbReference type="SUPFAM" id="SSF49464">
    <property type="entry name" value="Carboxypeptidase regulatory domain-like"/>
    <property type="match status" value="2"/>
</dbReference>
<dbReference type="PROSITE" id="PS51272">
    <property type="entry name" value="SLH"/>
    <property type="match status" value="2"/>
</dbReference>
<dbReference type="InterPro" id="IPR001434">
    <property type="entry name" value="OmcB-like_DUF11"/>
</dbReference>
<dbReference type="SUPFAM" id="SSF49265">
    <property type="entry name" value="Fibronectin type III"/>
    <property type="match status" value="1"/>
</dbReference>
<dbReference type="PANTHER" id="PTHR32401:SF48">
    <property type="entry name" value="LEGUME LECTIN DOMAIN-CONTAINING PROTEIN"/>
    <property type="match status" value="1"/>
</dbReference>
<dbReference type="InterPro" id="IPR003961">
    <property type="entry name" value="FN3_dom"/>
</dbReference>
<reference evidence="12" key="1">
    <citation type="journal article" date="2019" name="Int. J. Syst. Evol. Microbiol.">
        <title>The Global Catalogue of Microorganisms (GCM) 10K type strain sequencing project: providing services to taxonomists for standard genome sequencing and annotation.</title>
        <authorList>
            <consortium name="The Broad Institute Genomics Platform"/>
            <consortium name="The Broad Institute Genome Sequencing Center for Infectious Disease"/>
            <person name="Wu L."/>
            <person name="Ma J."/>
        </authorList>
    </citation>
    <scope>NUCLEOTIDE SEQUENCE [LARGE SCALE GENOMIC DNA]</scope>
    <source>
        <strain evidence="12">CGMCC 1.6964</strain>
    </source>
</reference>
<feature type="domain" description="SLH" evidence="10">
    <location>
        <begin position="1389"/>
        <end position="1447"/>
    </location>
</feature>
<evidence type="ECO:0000259" key="10">
    <source>
        <dbReference type="PROSITE" id="PS51272"/>
    </source>
</evidence>
<dbReference type="InterPro" id="IPR013320">
    <property type="entry name" value="ConA-like_dom_sf"/>
</dbReference>
<evidence type="ECO:0000256" key="2">
    <source>
        <dbReference type="ARBA" id="ARBA00017346"/>
    </source>
</evidence>